<name>A0A2T7FSY5_9RHOB</name>
<feature type="domain" description="Endonuclease/exonuclease/phosphatase" evidence="1">
    <location>
        <begin position="39"/>
        <end position="273"/>
    </location>
</feature>
<evidence type="ECO:0000313" key="2">
    <source>
        <dbReference type="EMBL" id="PVA05287.1"/>
    </source>
</evidence>
<dbReference type="RefSeq" id="WP_108642134.1">
    <property type="nucleotide sequence ID" value="NZ_CANLQJ010000005.1"/>
</dbReference>
<reference evidence="2 3" key="1">
    <citation type="submission" date="2018-04" db="EMBL/GenBank/DDBJ databases">
        <title>Pelagivirga bohaiensis gen. nov., sp. nov., a bacterium isolated from the Bohai Sea.</title>
        <authorList>
            <person name="Ji X."/>
        </authorList>
    </citation>
    <scope>NUCLEOTIDE SEQUENCE [LARGE SCALE GENOMIC DNA]</scope>
    <source>
        <strain evidence="2 3">BH-SD16</strain>
    </source>
</reference>
<keyword evidence="3" id="KW-1185">Reference proteome</keyword>
<dbReference type="InterPro" id="IPR005135">
    <property type="entry name" value="Endo/exonuclease/phosphatase"/>
</dbReference>
<dbReference type="Gene3D" id="3.60.10.10">
    <property type="entry name" value="Endonuclease/exonuclease/phosphatase"/>
    <property type="match status" value="1"/>
</dbReference>
<dbReference type="InterPro" id="IPR036691">
    <property type="entry name" value="Endo/exonu/phosph_ase_sf"/>
</dbReference>
<dbReference type="PANTHER" id="PTHR42834">
    <property type="entry name" value="ENDONUCLEASE/EXONUCLEASE/PHOSPHATASE FAMILY PROTEIN (AFU_ORTHOLOGUE AFUA_3G09210)"/>
    <property type="match status" value="1"/>
</dbReference>
<proteinExistence type="predicted"/>
<dbReference type="SUPFAM" id="SSF56219">
    <property type="entry name" value="DNase I-like"/>
    <property type="match status" value="1"/>
</dbReference>
<dbReference type="Pfam" id="PF03372">
    <property type="entry name" value="Exo_endo_phos"/>
    <property type="match status" value="1"/>
</dbReference>
<dbReference type="EMBL" id="QCYG01000012">
    <property type="protein sequence ID" value="PVA05287.1"/>
    <property type="molecule type" value="Genomic_DNA"/>
</dbReference>
<protein>
    <submittedName>
        <fullName evidence="2">Alpha-1,4 polygalactosaminidase</fullName>
    </submittedName>
</protein>
<gene>
    <name evidence="2" type="ORF">DC363_15830</name>
</gene>
<evidence type="ECO:0000259" key="1">
    <source>
        <dbReference type="Pfam" id="PF03372"/>
    </source>
</evidence>
<accession>A0A2T7FSY5</accession>
<comment type="caution">
    <text evidence="2">The sequence shown here is derived from an EMBL/GenBank/DDBJ whole genome shotgun (WGS) entry which is preliminary data.</text>
</comment>
<dbReference type="Proteomes" id="UP000244817">
    <property type="component" value="Unassembled WGS sequence"/>
</dbReference>
<dbReference type="OrthoDB" id="833328at2"/>
<organism evidence="2 3">
    <name type="scientific">Thalassorhabdomicrobium marinisediminis</name>
    <dbReference type="NCBI Taxonomy" id="2170577"/>
    <lineage>
        <taxon>Bacteria</taxon>
        <taxon>Pseudomonadati</taxon>
        <taxon>Pseudomonadota</taxon>
        <taxon>Alphaproteobacteria</taxon>
        <taxon>Rhodobacterales</taxon>
        <taxon>Paracoccaceae</taxon>
        <taxon>Thalassorhabdomicrobium</taxon>
    </lineage>
</organism>
<dbReference type="GO" id="GO:0003824">
    <property type="term" value="F:catalytic activity"/>
    <property type="evidence" value="ECO:0007669"/>
    <property type="project" value="InterPro"/>
</dbReference>
<sequence length="413" mass="46588">MSRFTIASFNVKNLIGADKEYYKFQEYTPEEYAWKRDWMADQLLTMNSDIIGFQEIFEEEALRDVIEETDRRAIASNRASIPDQSKGYHRRAIFRRLAVTPYLADNPDAALAFAPNVADGEPGHRRPGNAILSRFGFAEPVQVLQDLPEPLIVPFSALRGMDGNSDAGHFRLRRLSRPILKARIPVPDGAGGTRILTVFNCHLKSKLGELPQKPGDPYPPAADLTRYDPVARAMGSLRAALRRMAEAWVLRTEIIEELNDGNPVMVLGDFNDGEHAVSSEIISGEVPFKNYGWMLRHDAQTPNDRYTDEENEQITRDIERVRLHSAEKLFVRKSARDMVYTSAFGGVFESIDQIYMSRHFHPDNARKLGQMEYFSVLNDHLTDGSHPEAPYNKLASDHGQIIAHMVMGDGADA</sequence>
<evidence type="ECO:0000313" key="3">
    <source>
        <dbReference type="Proteomes" id="UP000244817"/>
    </source>
</evidence>
<dbReference type="AlphaFoldDB" id="A0A2T7FSY5"/>
<dbReference type="PANTHER" id="PTHR42834:SF1">
    <property type="entry name" value="ENDONUCLEASE_EXONUCLEASE_PHOSPHATASE FAMILY PROTEIN (AFU_ORTHOLOGUE AFUA_3G09210)"/>
    <property type="match status" value="1"/>
</dbReference>